<evidence type="ECO:0000256" key="1">
    <source>
        <dbReference type="SAM" id="MobiDB-lite"/>
    </source>
</evidence>
<dbReference type="Proteomes" id="UP001302602">
    <property type="component" value="Unassembled WGS sequence"/>
</dbReference>
<feature type="region of interest" description="Disordered" evidence="1">
    <location>
        <begin position="441"/>
        <end position="477"/>
    </location>
</feature>
<feature type="compositionally biased region" description="Acidic residues" evidence="1">
    <location>
        <begin position="606"/>
        <end position="621"/>
    </location>
</feature>
<feature type="compositionally biased region" description="Acidic residues" evidence="1">
    <location>
        <begin position="644"/>
        <end position="662"/>
    </location>
</feature>
<dbReference type="EMBL" id="MU853224">
    <property type="protein sequence ID" value="KAK4127729.1"/>
    <property type="molecule type" value="Genomic_DNA"/>
</dbReference>
<dbReference type="SUPFAM" id="SSF50249">
    <property type="entry name" value="Nucleic acid-binding proteins"/>
    <property type="match status" value="1"/>
</dbReference>
<feature type="compositionally biased region" description="Low complexity" evidence="1">
    <location>
        <begin position="402"/>
        <end position="415"/>
    </location>
</feature>
<dbReference type="Pfam" id="PF02765">
    <property type="entry name" value="POT1"/>
    <property type="match status" value="1"/>
</dbReference>
<dbReference type="SMART" id="SM00976">
    <property type="entry name" value="Telo_bind"/>
    <property type="match status" value="1"/>
</dbReference>
<reference evidence="3" key="2">
    <citation type="submission" date="2023-05" db="EMBL/GenBank/DDBJ databases">
        <authorList>
            <consortium name="Lawrence Berkeley National Laboratory"/>
            <person name="Steindorff A."/>
            <person name="Hensen N."/>
            <person name="Bonometti L."/>
            <person name="Westerberg I."/>
            <person name="Brannstrom I.O."/>
            <person name="Guillou S."/>
            <person name="Cros-Aarteil S."/>
            <person name="Calhoun S."/>
            <person name="Haridas S."/>
            <person name="Kuo A."/>
            <person name="Mondo S."/>
            <person name="Pangilinan J."/>
            <person name="Riley R."/>
            <person name="Labutti K."/>
            <person name="Andreopoulos B."/>
            <person name="Lipzen A."/>
            <person name="Chen C."/>
            <person name="Yanf M."/>
            <person name="Daum C."/>
            <person name="Ng V."/>
            <person name="Clum A."/>
            <person name="Ohm R."/>
            <person name="Martin F."/>
            <person name="Silar P."/>
            <person name="Natvig D."/>
            <person name="Lalanne C."/>
            <person name="Gautier V."/>
            <person name="Ament-Velasquez S.L."/>
            <person name="Kruys A."/>
            <person name="Hutchinson M.I."/>
            <person name="Powell A.J."/>
            <person name="Barry K."/>
            <person name="Miller A.N."/>
            <person name="Grigoriev I.V."/>
            <person name="Debuchy R."/>
            <person name="Gladieux P."/>
            <person name="Thoren M.H."/>
            <person name="Johannesson H."/>
        </authorList>
    </citation>
    <scope>NUCLEOTIDE SEQUENCE</scope>
    <source>
        <strain evidence="3">CBS 731.68</strain>
    </source>
</reference>
<evidence type="ECO:0000259" key="2">
    <source>
        <dbReference type="SMART" id="SM00976"/>
    </source>
</evidence>
<keyword evidence="4" id="KW-1185">Reference proteome</keyword>
<dbReference type="PANTHER" id="PTHR48125:SF12">
    <property type="entry name" value="AT HOOK TRANSCRIPTION FACTOR FAMILY-RELATED"/>
    <property type="match status" value="1"/>
</dbReference>
<feature type="compositionally biased region" description="Low complexity" evidence="1">
    <location>
        <begin position="757"/>
        <end position="771"/>
    </location>
</feature>
<feature type="compositionally biased region" description="Polar residues" evidence="1">
    <location>
        <begin position="382"/>
        <end position="401"/>
    </location>
</feature>
<dbReference type="PANTHER" id="PTHR48125">
    <property type="entry name" value="LP07818P1"/>
    <property type="match status" value="1"/>
</dbReference>
<dbReference type="GO" id="GO:0000723">
    <property type="term" value="P:telomere maintenance"/>
    <property type="evidence" value="ECO:0007669"/>
    <property type="project" value="InterPro"/>
</dbReference>
<feature type="region of interest" description="Disordered" evidence="1">
    <location>
        <begin position="1014"/>
        <end position="1054"/>
    </location>
</feature>
<dbReference type="Gene3D" id="2.40.50.140">
    <property type="entry name" value="Nucleic acid-binding proteins"/>
    <property type="match status" value="1"/>
</dbReference>
<feature type="compositionally biased region" description="Basic and acidic residues" evidence="1">
    <location>
        <begin position="315"/>
        <end position="325"/>
    </location>
</feature>
<feature type="compositionally biased region" description="Basic and acidic residues" evidence="1">
    <location>
        <begin position="819"/>
        <end position="836"/>
    </location>
</feature>
<dbReference type="GO" id="GO:0000781">
    <property type="term" value="C:chromosome, telomeric region"/>
    <property type="evidence" value="ECO:0007669"/>
    <property type="project" value="InterPro"/>
</dbReference>
<gene>
    <name evidence="3" type="ORF">N657DRAFT_687950</name>
</gene>
<accession>A0AAN6U7L0</accession>
<feature type="compositionally biased region" description="Acidic residues" evidence="1">
    <location>
        <begin position="671"/>
        <end position="701"/>
    </location>
</feature>
<reference evidence="3" key="1">
    <citation type="journal article" date="2023" name="Mol. Phylogenet. Evol.">
        <title>Genome-scale phylogeny and comparative genomics of the fungal order Sordariales.</title>
        <authorList>
            <person name="Hensen N."/>
            <person name="Bonometti L."/>
            <person name="Westerberg I."/>
            <person name="Brannstrom I.O."/>
            <person name="Guillou S."/>
            <person name="Cros-Aarteil S."/>
            <person name="Calhoun S."/>
            <person name="Haridas S."/>
            <person name="Kuo A."/>
            <person name="Mondo S."/>
            <person name="Pangilinan J."/>
            <person name="Riley R."/>
            <person name="LaButti K."/>
            <person name="Andreopoulos B."/>
            <person name="Lipzen A."/>
            <person name="Chen C."/>
            <person name="Yan M."/>
            <person name="Daum C."/>
            <person name="Ng V."/>
            <person name="Clum A."/>
            <person name="Steindorff A."/>
            <person name="Ohm R.A."/>
            <person name="Martin F."/>
            <person name="Silar P."/>
            <person name="Natvig D.O."/>
            <person name="Lalanne C."/>
            <person name="Gautier V."/>
            <person name="Ament-Velasquez S.L."/>
            <person name="Kruys A."/>
            <person name="Hutchinson M.I."/>
            <person name="Powell A.J."/>
            <person name="Barry K."/>
            <person name="Miller A.N."/>
            <person name="Grigoriev I.V."/>
            <person name="Debuchy R."/>
            <person name="Gladieux P."/>
            <person name="Hiltunen Thoren M."/>
            <person name="Johannesson H."/>
        </authorList>
    </citation>
    <scope>NUCLEOTIDE SEQUENCE</scope>
    <source>
        <strain evidence="3">CBS 731.68</strain>
    </source>
</reference>
<dbReference type="GO" id="GO:0003677">
    <property type="term" value="F:DNA binding"/>
    <property type="evidence" value="ECO:0007669"/>
    <property type="project" value="InterPro"/>
</dbReference>
<dbReference type="InterPro" id="IPR011564">
    <property type="entry name" value="Telomer_end-bd_POT1/Cdc13"/>
</dbReference>
<feature type="compositionally biased region" description="Basic and acidic residues" evidence="1">
    <location>
        <begin position="843"/>
        <end position="859"/>
    </location>
</feature>
<dbReference type="CDD" id="cd04497">
    <property type="entry name" value="hPOT1_OB1_like"/>
    <property type="match status" value="1"/>
</dbReference>
<feature type="compositionally biased region" description="Polar residues" evidence="1">
    <location>
        <begin position="1024"/>
        <end position="1040"/>
    </location>
</feature>
<feature type="domain" description="Telomeric single stranded DNA binding POT1/Cdc13" evidence="2">
    <location>
        <begin position="1127"/>
        <end position="1262"/>
    </location>
</feature>
<name>A0AAN6U7L0_9PEZI</name>
<feature type="compositionally biased region" description="Basic and acidic residues" evidence="1">
    <location>
        <begin position="574"/>
        <end position="583"/>
    </location>
</feature>
<organism evidence="3 4">
    <name type="scientific">Parathielavia appendiculata</name>
    <dbReference type="NCBI Taxonomy" id="2587402"/>
    <lineage>
        <taxon>Eukaryota</taxon>
        <taxon>Fungi</taxon>
        <taxon>Dikarya</taxon>
        <taxon>Ascomycota</taxon>
        <taxon>Pezizomycotina</taxon>
        <taxon>Sordariomycetes</taxon>
        <taxon>Sordariomycetidae</taxon>
        <taxon>Sordariales</taxon>
        <taxon>Chaetomiaceae</taxon>
        <taxon>Parathielavia</taxon>
    </lineage>
</organism>
<evidence type="ECO:0000313" key="4">
    <source>
        <dbReference type="Proteomes" id="UP001302602"/>
    </source>
</evidence>
<dbReference type="GeneID" id="87833681"/>
<sequence length="1312" mass="142037">MAAVNGDSAAMLASKIQTPIAQLNPELPDQASRAVRGEITITWPYNSVTKRLAFLIAEPDVRLRRAKGQIRIELQGPSAKTASELGLGAGDELLFSLDGAEWSKDESPGRIPGARVEWQLQFDQNLNLQVKFGESGEVKHINIDHPAPELPDGQVADAPMAATPDPEPSVPEIPTTVRKISDLPLDEYPSPAFVKRARLSYGTLFEGGFDIFEEDGGIKRKGRKRTRFGRDSGAWRYSSQSPNREPTSPGPDAMEEDVPRDASPQPSPKPQMMDEGCQTVEVDMQQAPDIVDAVLSQLETTPTPAPPQHSAGAVGEERTTIRGADRVSVSSVPEEEPNPGVSTQRLAPFQDEPPSTSGSDPDLQRRERSPSKSVKEGPAAAQPSTTVLRTSPPSKSASGTVASTLSGPKSLSSSFLSFGASAPARVQSSLSLSDQVRFSFSHIPQTARSPSPAVPEPAPEPDHHEQDRYPASYLDDAPAPAKFADMNTYLNAADEDNEMVVHGQTVPPHPPAVERFADGQWEMLTQPSQYNLLEGGHFDTDALEERARVMAGQASLHAYTVTPDRAPDGFASYGHKDVSERHQGNSSRQAPLHEDESLVEHKDTVSGDEIDVDEEEDEDVKSDEYAYGEQIEEGDYDQRNYENYSDDEEGLSEEDDEVEMEAEERYGNGEMYDEDGEGEEWDEEGDYESDEDDYDEEDEEMEGYHLGKPAAPAPSGEPVVISLLSDSEDEDEPSPAPRKFEPVPQPAPDRETRAIGAESVSDVAASVAADELLPDAEAPLPTIQTPVQQEADRPSTAAQEPTVAQPPQEVLDAAEGEPETAHAEAEDQEKPADKTDNAAAAADKTEADLLAEARKHAQEPTKSSTDATAPPAEPQQATDDDLRIDGKSPDQLQIVRSPKLATADAQDGVIPTNLPTVVRFDEGVSEDKPVLLSSQIEDMGKQGAGEIGESLEQMRETEIIQRHRSPAADDVEDETMIMEQLTQEQQNAEAEGQMRSHSPSPDISVHLARQAVAAKRHKKAPEPNRTSPIITRARSSSLRSDATRHTPEREEDESVNLARAALASPSKREDEEDNCVSLARAALASPSKHGAVVFDGIATTGHHPTTQTITSLRADLTKRLRIDLPECIPLKSLAKHVDKFSNAIAVVTSQPTQPTRAKGGPREYFMSFHVTDPSAAPSAMVEVQLYRPHKDSLPAVKPGDVVLLQRFQVKALSKKGWGLRTGVESAWAVWDGGHGDGIGDVDADADGGSQAAAAAAAAPQIRGPPVEDWEGYVEYVRMLREWFVLVMGDEGLRGKLERADRKLVEAGGGGGR</sequence>
<dbReference type="InterPro" id="IPR012340">
    <property type="entry name" value="NA-bd_OB-fold"/>
</dbReference>
<feature type="region of interest" description="Disordered" evidence="1">
    <location>
        <begin position="221"/>
        <end position="415"/>
    </location>
</feature>
<feature type="compositionally biased region" description="Basic and acidic residues" evidence="1">
    <location>
        <begin position="591"/>
        <end position="605"/>
    </location>
</feature>
<feature type="region of interest" description="Disordered" evidence="1">
    <location>
        <begin position="560"/>
        <end position="907"/>
    </location>
</feature>
<protein>
    <recommendedName>
        <fullName evidence="2">Telomeric single stranded DNA binding POT1/Cdc13 domain-containing protein</fullName>
    </recommendedName>
</protein>
<feature type="compositionally biased region" description="Polar residues" evidence="1">
    <location>
        <begin position="237"/>
        <end position="246"/>
    </location>
</feature>
<feature type="compositionally biased region" description="Low complexity" evidence="1">
    <location>
        <begin position="865"/>
        <end position="877"/>
    </location>
</feature>
<feature type="compositionally biased region" description="Basic and acidic residues" evidence="1">
    <location>
        <begin position="362"/>
        <end position="375"/>
    </location>
</feature>
<comment type="caution">
    <text evidence="3">The sequence shown here is derived from an EMBL/GenBank/DDBJ whole genome shotgun (WGS) entry which is preliminary data.</text>
</comment>
<evidence type="ECO:0000313" key="3">
    <source>
        <dbReference type="EMBL" id="KAK4127729.1"/>
    </source>
</evidence>
<dbReference type="RefSeq" id="XP_062651500.1">
    <property type="nucleotide sequence ID" value="XM_062796913.1"/>
</dbReference>
<feature type="region of interest" description="Disordered" evidence="1">
    <location>
        <begin position="153"/>
        <end position="173"/>
    </location>
</feature>
<proteinExistence type="predicted"/>